<gene>
    <name evidence="1" type="ORF">SCHCODRAFT_104389</name>
</gene>
<dbReference type="VEuPathDB" id="FungiDB:SCHCODRAFT_02610133"/>
<sequence length="157" mass="17715">MEEPMLSPQAPPLDRPVHRKWAASFAAGTVGPIAPYGSSSDLDSVCPCQTRYKEAHFPVPSRRRLARLSRRLSASPNALYRWALLYVSLSFTRPLHFKSVSLNLSVYVRLRQRPLSKESRRSAIHLRSLAPPRRSSFVQELASLYVALRLLQGFLSA</sequence>
<dbReference type="InParanoid" id="D8PK36"/>
<dbReference type="Proteomes" id="UP000007431">
    <property type="component" value="Unassembled WGS sequence"/>
</dbReference>
<dbReference type="OrthoDB" id="10303466at2759"/>
<accession>D8PK36</accession>
<dbReference type="HOGENOM" id="CLU_1678937_0_0_1"/>
<feature type="non-terminal residue" evidence="1">
    <location>
        <position position="157"/>
    </location>
</feature>
<keyword evidence="2" id="KW-1185">Reference proteome</keyword>
<dbReference type="KEGG" id="scm:SCHCO_02610133"/>
<dbReference type="GeneID" id="9585145"/>
<protein>
    <submittedName>
        <fullName evidence="1">Uncharacterized protein</fullName>
    </submittedName>
</protein>
<dbReference type="EMBL" id="GL377302">
    <property type="protein sequence ID" value="EFJ03955.1"/>
    <property type="molecule type" value="Genomic_DNA"/>
</dbReference>
<dbReference type="AlphaFoldDB" id="D8PK36"/>
<organism evidence="2">
    <name type="scientific">Schizophyllum commune (strain H4-8 / FGSC 9210)</name>
    <name type="common">Split gill fungus</name>
    <dbReference type="NCBI Taxonomy" id="578458"/>
    <lineage>
        <taxon>Eukaryota</taxon>
        <taxon>Fungi</taxon>
        <taxon>Dikarya</taxon>
        <taxon>Basidiomycota</taxon>
        <taxon>Agaricomycotina</taxon>
        <taxon>Agaricomycetes</taxon>
        <taxon>Agaricomycetidae</taxon>
        <taxon>Agaricales</taxon>
        <taxon>Schizophyllaceae</taxon>
        <taxon>Schizophyllum</taxon>
    </lineage>
</organism>
<proteinExistence type="predicted"/>
<name>D8PK36_SCHCM</name>
<evidence type="ECO:0000313" key="1">
    <source>
        <dbReference type="EMBL" id="EFJ03955.1"/>
    </source>
</evidence>
<evidence type="ECO:0000313" key="2">
    <source>
        <dbReference type="Proteomes" id="UP000007431"/>
    </source>
</evidence>
<reference evidence="1 2" key="1">
    <citation type="journal article" date="2010" name="Nat. Biotechnol.">
        <title>Genome sequence of the model mushroom Schizophyllum commune.</title>
        <authorList>
            <person name="Ohm R.A."/>
            <person name="de Jong J.F."/>
            <person name="Lugones L.G."/>
            <person name="Aerts A."/>
            <person name="Kothe E."/>
            <person name="Stajich J.E."/>
            <person name="de Vries R.P."/>
            <person name="Record E."/>
            <person name="Levasseur A."/>
            <person name="Baker S.E."/>
            <person name="Bartholomew K.A."/>
            <person name="Coutinho P.M."/>
            <person name="Erdmann S."/>
            <person name="Fowler T.J."/>
            <person name="Gathman A.C."/>
            <person name="Lombard V."/>
            <person name="Henrissat B."/>
            <person name="Knabe N."/>
            <person name="Kuees U."/>
            <person name="Lilly W.W."/>
            <person name="Lindquist E."/>
            <person name="Lucas S."/>
            <person name="Magnuson J.K."/>
            <person name="Piumi F."/>
            <person name="Raudaskoski M."/>
            <person name="Salamov A."/>
            <person name="Schmutz J."/>
            <person name="Schwarze F.W.M.R."/>
            <person name="vanKuyk P.A."/>
            <person name="Horton J.S."/>
            <person name="Grigoriev I.V."/>
            <person name="Woesten H.A.B."/>
        </authorList>
    </citation>
    <scope>NUCLEOTIDE SEQUENCE [LARGE SCALE GENOMIC DNA]</scope>
    <source>
        <strain evidence="2">H4-8 / FGSC 9210</strain>
    </source>
</reference>
<dbReference type="RefSeq" id="XP_003038857.1">
    <property type="nucleotide sequence ID" value="XM_003038811.1"/>
</dbReference>